<feature type="compositionally biased region" description="Basic and acidic residues" evidence="1">
    <location>
        <begin position="128"/>
        <end position="137"/>
    </location>
</feature>
<accession>A0A087U8N6</accession>
<dbReference type="Proteomes" id="UP000054359">
    <property type="component" value="Unassembled WGS sequence"/>
</dbReference>
<evidence type="ECO:0000313" key="2">
    <source>
        <dbReference type="EMBL" id="KFM73725.1"/>
    </source>
</evidence>
<organism evidence="2 3">
    <name type="scientific">Stegodyphus mimosarum</name>
    <name type="common">African social velvet spider</name>
    <dbReference type="NCBI Taxonomy" id="407821"/>
    <lineage>
        <taxon>Eukaryota</taxon>
        <taxon>Metazoa</taxon>
        <taxon>Ecdysozoa</taxon>
        <taxon>Arthropoda</taxon>
        <taxon>Chelicerata</taxon>
        <taxon>Arachnida</taxon>
        <taxon>Araneae</taxon>
        <taxon>Araneomorphae</taxon>
        <taxon>Entelegynae</taxon>
        <taxon>Eresoidea</taxon>
        <taxon>Eresidae</taxon>
        <taxon>Stegodyphus</taxon>
    </lineage>
</organism>
<evidence type="ECO:0000256" key="1">
    <source>
        <dbReference type="SAM" id="MobiDB-lite"/>
    </source>
</evidence>
<proteinExistence type="predicted"/>
<dbReference type="OrthoDB" id="10637966at2759"/>
<gene>
    <name evidence="2" type="ORF">X975_26178</name>
</gene>
<dbReference type="AlphaFoldDB" id="A0A087U8N6"/>
<sequence>MSNLAEKEVEISYLIHKEVQTLDAGEKETQMPDSSSLTVFMLLSPVVNEEANQLSTAVVKEVKQLSTAAVEEVKQLSTAVIKEVKQLSSSVEKEIKRVSTTFEEAISRLCTSVEKAAEQLSLVAEEVKRLPTADKSGESSTTPPSIEVGESFLHTQSYNTNRVLKSP</sequence>
<feature type="non-terminal residue" evidence="2">
    <location>
        <position position="167"/>
    </location>
</feature>
<feature type="region of interest" description="Disordered" evidence="1">
    <location>
        <begin position="128"/>
        <end position="152"/>
    </location>
</feature>
<dbReference type="EMBL" id="KK118735">
    <property type="protein sequence ID" value="KFM73725.1"/>
    <property type="molecule type" value="Genomic_DNA"/>
</dbReference>
<protein>
    <submittedName>
        <fullName evidence="2">Uncharacterized protein</fullName>
    </submittedName>
</protein>
<keyword evidence="3" id="KW-1185">Reference proteome</keyword>
<reference evidence="2 3" key="1">
    <citation type="submission" date="2013-11" db="EMBL/GenBank/DDBJ databases">
        <title>Genome sequencing of Stegodyphus mimosarum.</title>
        <authorList>
            <person name="Bechsgaard J."/>
        </authorList>
    </citation>
    <scope>NUCLEOTIDE SEQUENCE [LARGE SCALE GENOMIC DNA]</scope>
</reference>
<evidence type="ECO:0000313" key="3">
    <source>
        <dbReference type="Proteomes" id="UP000054359"/>
    </source>
</evidence>
<name>A0A087U8N6_STEMI</name>